<evidence type="ECO:0000313" key="11">
    <source>
        <dbReference type="Proteomes" id="UP000077266"/>
    </source>
</evidence>
<organism evidence="10 11">
    <name type="scientific">Exidia glandulosa HHB12029</name>
    <dbReference type="NCBI Taxonomy" id="1314781"/>
    <lineage>
        <taxon>Eukaryota</taxon>
        <taxon>Fungi</taxon>
        <taxon>Dikarya</taxon>
        <taxon>Basidiomycota</taxon>
        <taxon>Agaricomycotina</taxon>
        <taxon>Agaricomycetes</taxon>
        <taxon>Auriculariales</taxon>
        <taxon>Exidiaceae</taxon>
        <taxon>Exidia</taxon>
    </lineage>
</organism>
<dbReference type="PANTHER" id="PTHR31356:SF53">
    <property type="entry name" value="HEME PEROXIDASE"/>
    <property type="match status" value="1"/>
</dbReference>
<evidence type="ECO:0000256" key="5">
    <source>
        <dbReference type="ARBA" id="ARBA00022723"/>
    </source>
</evidence>
<gene>
    <name evidence="10" type="ORF">EXIGLDRAFT_648200</name>
</gene>
<dbReference type="PRINTS" id="PR00459">
    <property type="entry name" value="ASPEROXIDASE"/>
</dbReference>
<dbReference type="GO" id="GO:0000302">
    <property type="term" value="P:response to reactive oxygen species"/>
    <property type="evidence" value="ECO:0007669"/>
    <property type="project" value="TreeGrafter"/>
</dbReference>
<feature type="chain" id="PRO_5007748407" description="Peroxidase" evidence="8">
    <location>
        <begin position="19"/>
        <end position="516"/>
    </location>
</feature>
<dbReference type="GO" id="GO:0042744">
    <property type="term" value="P:hydrogen peroxide catabolic process"/>
    <property type="evidence" value="ECO:0007669"/>
    <property type="project" value="TreeGrafter"/>
</dbReference>
<keyword evidence="5" id="KW-0479">Metal-binding</keyword>
<dbReference type="STRING" id="1314781.A0A165H5U8"/>
<keyword evidence="8" id="KW-0732">Signal</keyword>
<dbReference type="InterPro" id="IPR002207">
    <property type="entry name" value="Peroxidase_I"/>
</dbReference>
<dbReference type="Pfam" id="PF00141">
    <property type="entry name" value="peroxidase"/>
    <property type="match status" value="1"/>
</dbReference>
<dbReference type="PANTHER" id="PTHR31356">
    <property type="entry name" value="THYLAKOID LUMENAL 29 KDA PROTEIN, CHLOROPLASTIC-RELATED"/>
    <property type="match status" value="1"/>
</dbReference>
<dbReference type="EMBL" id="KV426026">
    <property type="protein sequence ID" value="KZV91496.1"/>
    <property type="molecule type" value="Genomic_DNA"/>
</dbReference>
<dbReference type="Gene3D" id="1.10.520.10">
    <property type="match status" value="1"/>
</dbReference>
<evidence type="ECO:0000256" key="6">
    <source>
        <dbReference type="ARBA" id="ARBA00023002"/>
    </source>
</evidence>
<comment type="similarity">
    <text evidence="2">Belongs to the peroxidase family. Cytochrome c peroxidase subfamily.</text>
</comment>
<dbReference type="InterPro" id="IPR010255">
    <property type="entry name" value="Haem_peroxidase_sf"/>
</dbReference>
<feature type="domain" description="Plant heme peroxidase family profile" evidence="9">
    <location>
        <begin position="65"/>
        <end position="332"/>
    </location>
</feature>
<dbReference type="Gene3D" id="1.10.420.10">
    <property type="entry name" value="Peroxidase, domain 2"/>
    <property type="match status" value="1"/>
</dbReference>
<keyword evidence="3 8" id="KW-0575">Peroxidase</keyword>
<dbReference type="InterPro" id="IPR002016">
    <property type="entry name" value="Haem_peroxidase"/>
</dbReference>
<keyword evidence="7" id="KW-0408">Iron</keyword>
<dbReference type="GO" id="GO:0046872">
    <property type="term" value="F:metal ion binding"/>
    <property type="evidence" value="ECO:0007669"/>
    <property type="project" value="UniProtKB-UniRule"/>
</dbReference>
<keyword evidence="11" id="KW-1185">Reference proteome</keyword>
<dbReference type="GO" id="GO:0034599">
    <property type="term" value="P:cellular response to oxidative stress"/>
    <property type="evidence" value="ECO:0007669"/>
    <property type="project" value="InterPro"/>
</dbReference>
<dbReference type="PROSITE" id="PS50873">
    <property type="entry name" value="PEROXIDASE_4"/>
    <property type="match status" value="1"/>
</dbReference>
<evidence type="ECO:0000313" key="10">
    <source>
        <dbReference type="EMBL" id="KZV91496.1"/>
    </source>
</evidence>
<feature type="signal peptide" evidence="8">
    <location>
        <begin position="1"/>
        <end position="18"/>
    </location>
</feature>
<evidence type="ECO:0000256" key="2">
    <source>
        <dbReference type="ARBA" id="ARBA00005997"/>
    </source>
</evidence>
<protein>
    <recommendedName>
        <fullName evidence="8">Peroxidase</fullName>
        <ecNumber evidence="8">1.11.1.-</ecNumber>
    </recommendedName>
</protein>
<evidence type="ECO:0000256" key="3">
    <source>
        <dbReference type="ARBA" id="ARBA00022559"/>
    </source>
</evidence>
<dbReference type="InParanoid" id="A0A165H5U8"/>
<evidence type="ECO:0000256" key="1">
    <source>
        <dbReference type="ARBA" id="ARBA00003917"/>
    </source>
</evidence>
<dbReference type="SUPFAM" id="SSF48113">
    <property type="entry name" value="Heme-dependent peroxidases"/>
    <property type="match status" value="1"/>
</dbReference>
<dbReference type="Proteomes" id="UP000077266">
    <property type="component" value="Unassembled WGS sequence"/>
</dbReference>
<evidence type="ECO:0000256" key="7">
    <source>
        <dbReference type="ARBA" id="ARBA00023004"/>
    </source>
</evidence>
<keyword evidence="4" id="KW-0349">Heme</keyword>
<reference evidence="10 11" key="1">
    <citation type="journal article" date="2016" name="Mol. Biol. Evol.">
        <title>Comparative Genomics of Early-Diverging Mushroom-Forming Fungi Provides Insights into the Origins of Lignocellulose Decay Capabilities.</title>
        <authorList>
            <person name="Nagy L.G."/>
            <person name="Riley R."/>
            <person name="Tritt A."/>
            <person name="Adam C."/>
            <person name="Daum C."/>
            <person name="Floudas D."/>
            <person name="Sun H."/>
            <person name="Yadav J.S."/>
            <person name="Pangilinan J."/>
            <person name="Larsson K.H."/>
            <person name="Matsuura K."/>
            <person name="Barry K."/>
            <person name="Labutti K."/>
            <person name="Kuo R."/>
            <person name="Ohm R.A."/>
            <person name="Bhattacharya S.S."/>
            <person name="Shirouzu T."/>
            <person name="Yoshinaga Y."/>
            <person name="Martin F.M."/>
            <person name="Grigoriev I.V."/>
            <person name="Hibbett D.S."/>
        </authorList>
    </citation>
    <scope>NUCLEOTIDE SEQUENCE [LARGE SCALE GENOMIC DNA]</scope>
    <source>
        <strain evidence="10 11">HHB12029</strain>
    </source>
</reference>
<dbReference type="OrthoDB" id="2144714at2759"/>
<dbReference type="InterPro" id="IPR044831">
    <property type="entry name" value="Ccp1-like"/>
</dbReference>
<accession>A0A165H5U8</accession>
<proteinExistence type="inferred from homology"/>
<evidence type="ECO:0000256" key="8">
    <source>
        <dbReference type="RuleBase" id="RU363051"/>
    </source>
</evidence>
<dbReference type="GO" id="GO:0020037">
    <property type="term" value="F:heme binding"/>
    <property type="evidence" value="ECO:0007669"/>
    <property type="project" value="UniProtKB-UniRule"/>
</dbReference>
<dbReference type="AlphaFoldDB" id="A0A165H5U8"/>
<sequence>MHVLVTGVLTLLFSTVTAWDWPDVKLSVLDHARWDQKGHNGGAIAGLVTPCNVWLNGLKSGRANAADWIRTAYHDMATHNSDDGTGGLDASIRFDEELHRPENAGNSFDLAIVHLGSTVNRYVSLADALAAAMVVSVENCAGPEIPFRGGRVDAPEPGPSGVPQPDQPLATHIESFRKQGFTQEEMIGLVACGHSFGGVQSKFFPDVVPELNDPNNTESSTHFDSTFFTFDNKVATEYVAGTTGNPLVVGTNDTFNSDKRIFQSDANVTMQAFAESPDLFFSTCRDLFTRMIDTVPNSVQLTEVLDPKPFKPHNVALNDISEGVLQLNGELRVWNAAPTNVTILVKDAAGHEDSASTVHTSDMVGTSTAERYSSSWYSFNLTVSSAVSMSFLIDGRLEDQAGKGYVVDDSIMFSASSCLVLDETGDGVARYDIAIRKDRTPKRVSVEQDVTDHTGGPSVQTTDASTTPLAMGAYSIWRVSDVPIGSGATAVAELDDGTTIEAALNRATFTLPHCTV</sequence>
<name>A0A165H5U8_EXIGL</name>
<dbReference type="EC" id="1.11.1.-" evidence="8"/>
<dbReference type="PRINTS" id="PR00458">
    <property type="entry name" value="PEROXIDASE"/>
</dbReference>
<evidence type="ECO:0000259" key="9">
    <source>
        <dbReference type="PROSITE" id="PS50873"/>
    </source>
</evidence>
<comment type="function">
    <text evidence="1">Destroys radicals which are normally produced within the cells and which are toxic to biological systems.</text>
</comment>
<evidence type="ECO:0000256" key="4">
    <source>
        <dbReference type="ARBA" id="ARBA00022617"/>
    </source>
</evidence>
<keyword evidence="6 8" id="KW-0560">Oxidoreductase</keyword>
<dbReference type="GO" id="GO:0004601">
    <property type="term" value="F:peroxidase activity"/>
    <property type="evidence" value="ECO:0007669"/>
    <property type="project" value="UniProtKB-KW"/>
</dbReference>